<dbReference type="RefSeq" id="WP_104957574.1">
    <property type="nucleotide sequence ID" value="NZ_CP026377.1"/>
</dbReference>
<dbReference type="EMBL" id="CP026377">
    <property type="protein sequence ID" value="AUX93731.1"/>
    <property type="molecule type" value="Genomic_DNA"/>
</dbReference>
<gene>
    <name evidence="2" type="ORF">C2E15_12020</name>
</gene>
<dbReference type="AlphaFoldDB" id="A0A2L0IGM9"/>
<name>A0A2L0IGM9_9GAMM</name>
<feature type="transmembrane region" description="Helical" evidence="1">
    <location>
        <begin position="257"/>
        <end position="275"/>
    </location>
</feature>
<sequence>MSKERELRLKSINQWPKAFKFDIEEVFEKKVEEVGLAKVFHPFELPESDNVEYNKVVSFLLDALYMIPNRSDIAFDHVWRALEYIFTHNGNGSNITKLIQDTLNVRIENVISNDSNYRNALYIVFEAIPHQVCEYLLKKITNENSRLEDSKIYKRLVLNDGDPNKKIINLDALMHYFSGKNYSDKDERRGGANLLKKIISGNTVTLGKQEEAEPLTLSESERIRLITLGLLYTFRNDRTHANVISPFKSSKASMKTYAHTWYLFLLTYTILIIMLKSDDSPVNVSGDLSSNAIRNVASMKEVFGRHLRT</sequence>
<dbReference type="Proteomes" id="UP000238365">
    <property type="component" value="Chromosome"/>
</dbReference>
<keyword evidence="1" id="KW-1133">Transmembrane helix</keyword>
<evidence type="ECO:0000313" key="2">
    <source>
        <dbReference type="EMBL" id="AUX93731.1"/>
    </source>
</evidence>
<reference evidence="2 3" key="1">
    <citation type="submission" date="2018-01" db="EMBL/GenBank/DDBJ databases">
        <title>Complete and assembled Genome of Pantoea gaviniae DSM22758T.</title>
        <authorList>
            <person name="Stevens M.J.A."/>
            <person name="Zurfluh K."/>
            <person name="Stephan R."/>
        </authorList>
    </citation>
    <scope>NUCLEOTIDE SEQUENCE [LARGE SCALE GENOMIC DNA]</scope>
    <source>
        <strain evidence="2 3">DSM 22758</strain>
    </source>
</reference>
<keyword evidence="1" id="KW-0472">Membrane</keyword>
<evidence type="ECO:0000313" key="3">
    <source>
        <dbReference type="Proteomes" id="UP000238365"/>
    </source>
</evidence>
<keyword evidence="1" id="KW-0812">Transmembrane</keyword>
<organism evidence="2 3">
    <name type="scientific">Mixta gaviniae</name>
    <dbReference type="NCBI Taxonomy" id="665914"/>
    <lineage>
        <taxon>Bacteria</taxon>
        <taxon>Pseudomonadati</taxon>
        <taxon>Pseudomonadota</taxon>
        <taxon>Gammaproteobacteria</taxon>
        <taxon>Enterobacterales</taxon>
        <taxon>Erwiniaceae</taxon>
        <taxon>Mixta</taxon>
    </lineage>
</organism>
<proteinExistence type="predicted"/>
<accession>A0A2L0IGM9</accession>
<protein>
    <submittedName>
        <fullName evidence="2">Uncharacterized protein</fullName>
    </submittedName>
</protein>
<keyword evidence="3" id="KW-1185">Reference proteome</keyword>
<evidence type="ECO:0000256" key="1">
    <source>
        <dbReference type="SAM" id="Phobius"/>
    </source>
</evidence>
<dbReference type="KEGG" id="pgz:C2E15_12020"/>